<protein>
    <recommendedName>
        <fullName evidence="3">DUF1816 domain-containing protein</fullName>
    </recommendedName>
</protein>
<keyword evidence="2" id="KW-1185">Reference proteome</keyword>
<organism evidence="1 2">
    <name type="scientific">Dulcicalothrix desertica PCC 7102</name>
    <dbReference type="NCBI Taxonomy" id="232991"/>
    <lineage>
        <taxon>Bacteria</taxon>
        <taxon>Bacillati</taxon>
        <taxon>Cyanobacteriota</taxon>
        <taxon>Cyanophyceae</taxon>
        <taxon>Nostocales</taxon>
        <taxon>Calotrichaceae</taxon>
        <taxon>Dulcicalothrix</taxon>
    </lineage>
</organism>
<dbReference type="InterPro" id="IPR014945">
    <property type="entry name" value="DUF1816"/>
</dbReference>
<dbReference type="AlphaFoldDB" id="A0A433VAX8"/>
<evidence type="ECO:0008006" key="3">
    <source>
        <dbReference type="Google" id="ProtNLM"/>
    </source>
</evidence>
<comment type="caution">
    <text evidence="1">The sequence shown here is derived from an EMBL/GenBank/DDBJ whole genome shotgun (WGS) entry which is preliminary data.</text>
</comment>
<evidence type="ECO:0000313" key="2">
    <source>
        <dbReference type="Proteomes" id="UP000271624"/>
    </source>
</evidence>
<proteinExistence type="predicted"/>
<reference evidence="1" key="1">
    <citation type="submission" date="2018-12" db="EMBL/GenBank/DDBJ databases">
        <authorList>
            <person name="Will S."/>
            <person name="Neumann-Schaal M."/>
            <person name="Henke P."/>
        </authorList>
    </citation>
    <scope>NUCLEOTIDE SEQUENCE</scope>
    <source>
        <strain evidence="1">PCC 7102</strain>
    </source>
</reference>
<dbReference type="OrthoDB" id="560125at2"/>
<dbReference type="EMBL" id="RSCL01000014">
    <property type="protein sequence ID" value="RUT03270.1"/>
    <property type="molecule type" value="Genomic_DNA"/>
</dbReference>
<accession>A0A433VAX8</accession>
<dbReference type="RefSeq" id="WP_127083833.1">
    <property type="nucleotide sequence ID" value="NZ_RSCL01000014.1"/>
</dbReference>
<dbReference type="Proteomes" id="UP000271624">
    <property type="component" value="Unassembled WGS sequence"/>
</dbReference>
<reference evidence="1" key="2">
    <citation type="journal article" date="2019" name="Genome Biol. Evol.">
        <title>Day and night: Metabolic profiles and evolutionary relationships of six axenic non-marine cyanobacteria.</title>
        <authorList>
            <person name="Will S.E."/>
            <person name="Henke P."/>
            <person name="Boedeker C."/>
            <person name="Huang S."/>
            <person name="Brinkmann H."/>
            <person name="Rohde M."/>
            <person name="Jarek M."/>
            <person name="Friedl T."/>
            <person name="Seufert S."/>
            <person name="Schumacher M."/>
            <person name="Overmann J."/>
            <person name="Neumann-Schaal M."/>
            <person name="Petersen J."/>
        </authorList>
    </citation>
    <scope>NUCLEOTIDE SEQUENCE [LARGE SCALE GENOMIC DNA]</scope>
    <source>
        <strain evidence="1">PCC 7102</strain>
    </source>
</reference>
<evidence type="ECO:0000313" key="1">
    <source>
        <dbReference type="EMBL" id="RUT03270.1"/>
    </source>
</evidence>
<dbReference type="Pfam" id="PF08846">
    <property type="entry name" value="DUF1816"/>
    <property type="match status" value="1"/>
</dbReference>
<sequence>MTSVWNNFKELLINVYQNIGMAWWVEVKTQSPRCTYYFGPFLTSAEASASRKGYIDDLEQEGATGVSVTVKRCKPGVLTVADDLGELTDRKVRPIFSGQM</sequence>
<gene>
    <name evidence="1" type="ORF">DSM106972_055780</name>
</gene>
<name>A0A433VAX8_9CYAN</name>